<accession>A0A0J8VMS2</accession>
<evidence type="ECO:0000259" key="18">
    <source>
        <dbReference type="PROSITE" id="PS51447"/>
    </source>
</evidence>
<evidence type="ECO:0000256" key="14">
    <source>
        <dbReference type="ARBA" id="ARBA00049255"/>
    </source>
</evidence>
<evidence type="ECO:0000256" key="4">
    <source>
        <dbReference type="ARBA" id="ARBA00022490"/>
    </source>
</evidence>
<evidence type="ECO:0000313" key="20">
    <source>
        <dbReference type="EMBL" id="KMV33815.1"/>
    </source>
</evidence>
<feature type="domain" description="B5" evidence="19">
    <location>
        <begin position="401"/>
        <end position="476"/>
    </location>
</feature>
<dbReference type="SUPFAM" id="SSF54991">
    <property type="entry name" value="Anticodon-binding domain of PheRS"/>
    <property type="match status" value="1"/>
</dbReference>
<dbReference type="GO" id="GO:0009328">
    <property type="term" value="C:phenylalanine-tRNA ligase complex"/>
    <property type="evidence" value="ECO:0007669"/>
    <property type="project" value="TreeGrafter"/>
</dbReference>
<proteinExistence type="inferred from homology"/>
<dbReference type="InterPro" id="IPR045060">
    <property type="entry name" value="Phe-tRNA-ligase_IIc_bsu"/>
</dbReference>
<keyword evidence="6 15" id="KW-0436">Ligase</keyword>
<evidence type="ECO:0000256" key="5">
    <source>
        <dbReference type="ARBA" id="ARBA00022555"/>
    </source>
</evidence>
<comment type="catalytic activity">
    <reaction evidence="14 15">
        <text>tRNA(Phe) + L-phenylalanine + ATP = L-phenylalanyl-tRNA(Phe) + AMP + diphosphate + H(+)</text>
        <dbReference type="Rhea" id="RHEA:19413"/>
        <dbReference type="Rhea" id="RHEA-COMP:9668"/>
        <dbReference type="Rhea" id="RHEA-COMP:9699"/>
        <dbReference type="ChEBI" id="CHEBI:15378"/>
        <dbReference type="ChEBI" id="CHEBI:30616"/>
        <dbReference type="ChEBI" id="CHEBI:33019"/>
        <dbReference type="ChEBI" id="CHEBI:58095"/>
        <dbReference type="ChEBI" id="CHEBI:78442"/>
        <dbReference type="ChEBI" id="CHEBI:78531"/>
        <dbReference type="ChEBI" id="CHEBI:456215"/>
        <dbReference type="EC" id="6.1.1.20"/>
    </reaction>
</comment>
<dbReference type="Pfam" id="PF03147">
    <property type="entry name" value="FDX-ACB"/>
    <property type="match status" value="1"/>
</dbReference>
<dbReference type="PANTHER" id="PTHR10947:SF0">
    <property type="entry name" value="PHENYLALANINE--TRNA LIGASE BETA SUBUNIT"/>
    <property type="match status" value="1"/>
</dbReference>
<dbReference type="FunFam" id="3.50.40.10:FF:000001">
    <property type="entry name" value="Phenylalanine--tRNA ligase beta subunit"/>
    <property type="match status" value="1"/>
</dbReference>
<dbReference type="CDD" id="cd02796">
    <property type="entry name" value="tRNA_bind_bactPheRS"/>
    <property type="match status" value="1"/>
</dbReference>
<reference evidence="20 21" key="1">
    <citation type="submission" date="2015-06" db="EMBL/GenBank/DDBJ databases">
        <title>Genome sequencing of Cronobacter sp. strain DJ34 isolated from petroleum contaminated sludge of Duliajan Oil Fields, Assam, India.</title>
        <authorList>
            <person name="Pal S."/>
            <person name="Banerjee T.D."/>
            <person name="Roy A."/>
            <person name="Sar P."/>
            <person name="Kazy S.K."/>
        </authorList>
    </citation>
    <scope>NUCLEOTIDE SEQUENCE [LARGE SCALE GENOMIC DNA]</scope>
    <source>
        <strain evidence="20 21">DJ34</strain>
    </source>
</reference>
<evidence type="ECO:0000256" key="12">
    <source>
        <dbReference type="ARBA" id="ARBA00022917"/>
    </source>
</evidence>
<evidence type="ECO:0000256" key="13">
    <source>
        <dbReference type="ARBA" id="ARBA00023146"/>
    </source>
</evidence>
<dbReference type="Pfam" id="PF17759">
    <property type="entry name" value="tRNA_synthFbeta"/>
    <property type="match status" value="1"/>
</dbReference>
<evidence type="ECO:0000256" key="3">
    <source>
        <dbReference type="ARBA" id="ARBA00011209"/>
    </source>
</evidence>
<keyword evidence="10 15" id="KW-0460">Magnesium</keyword>
<keyword evidence="5 16" id="KW-0820">tRNA-binding</keyword>
<feature type="binding site" evidence="15">
    <location>
        <position position="463"/>
    </location>
    <ligand>
        <name>Mg(2+)</name>
        <dbReference type="ChEBI" id="CHEBI:18420"/>
        <note>shared with alpha subunit</note>
    </ligand>
</feature>
<dbReference type="STRING" id="1121863.GCA_000621185_02931"/>
<dbReference type="InterPro" id="IPR012340">
    <property type="entry name" value="NA-bd_OB-fold"/>
</dbReference>
<keyword evidence="4 15" id="KW-0963">Cytoplasm</keyword>
<comment type="subunit">
    <text evidence="3 15">Tetramer of two alpha and two beta subunits.</text>
</comment>
<dbReference type="AlphaFoldDB" id="A0A0J8VMS2"/>
<evidence type="ECO:0000256" key="16">
    <source>
        <dbReference type="PROSITE-ProRule" id="PRU00209"/>
    </source>
</evidence>
<dbReference type="OrthoDB" id="9805455at2"/>
<comment type="caution">
    <text evidence="20">The sequence shown here is derived from an EMBL/GenBank/DDBJ whole genome shotgun (WGS) entry which is preliminary data.</text>
</comment>
<evidence type="ECO:0000256" key="10">
    <source>
        <dbReference type="ARBA" id="ARBA00022842"/>
    </source>
</evidence>
<dbReference type="GO" id="GO:0000049">
    <property type="term" value="F:tRNA binding"/>
    <property type="evidence" value="ECO:0007669"/>
    <property type="project" value="UniProtKB-UniRule"/>
</dbReference>
<evidence type="ECO:0000313" key="21">
    <source>
        <dbReference type="Proteomes" id="UP000037315"/>
    </source>
</evidence>
<dbReference type="CDD" id="cd00769">
    <property type="entry name" value="PheRS_beta_core"/>
    <property type="match status" value="1"/>
</dbReference>
<feature type="binding site" evidence="15">
    <location>
        <position position="464"/>
    </location>
    <ligand>
        <name>Mg(2+)</name>
        <dbReference type="ChEBI" id="CHEBI:18420"/>
        <note>shared with alpha subunit</note>
    </ligand>
</feature>
<dbReference type="SUPFAM" id="SSF50249">
    <property type="entry name" value="Nucleic acid-binding proteins"/>
    <property type="match status" value="1"/>
</dbReference>
<dbReference type="Pfam" id="PF01588">
    <property type="entry name" value="tRNA_bind"/>
    <property type="match status" value="1"/>
</dbReference>
<dbReference type="PATRIC" id="fig|1656095.3.peg.683"/>
<evidence type="ECO:0000256" key="15">
    <source>
        <dbReference type="HAMAP-Rule" id="MF_00283"/>
    </source>
</evidence>
<keyword evidence="7 15" id="KW-0479">Metal-binding</keyword>
<feature type="binding site" evidence="15">
    <location>
        <position position="460"/>
    </location>
    <ligand>
        <name>Mg(2+)</name>
        <dbReference type="ChEBI" id="CHEBI:18420"/>
        <note>shared with alpha subunit</note>
    </ligand>
</feature>
<dbReference type="InterPro" id="IPR045864">
    <property type="entry name" value="aa-tRNA-synth_II/BPL/LPL"/>
</dbReference>
<evidence type="ECO:0000259" key="17">
    <source>
        <dbReference type="PROSITE" id="PS50886"/>
    </source>
</evidence>
<comment type="similarity">
    <text evidence="2 15">Belongs to the phenylalanyl-tRNA synthetase beta subunit family. Type 1 subfamily.</text>
</comment>
<dbReference type="Gene3D" id="3.30.70.380">
    <property type="entry name" value="Ferrodoxin-fold anticodon-binding domain"/>
    <property type="match status" value="1"/>
</dbReference>
<keyword evidence="12 15" id="KW-0648">Protein biosynthesis</keyword>
<dbReference type="HAMAP" id="MF_00283">
    <property type="entry name" value="Phe_tRNA_synth_beta1"/>
    <property type="match status" value="1"/>
</dbReference>
<evidence type="ECO:0000256" key="8">
    <source>
        <dbReference type="ARBA" id="ARBA00022741"/>
    </source>
</evidence>
<dbReference type="EMBL" id="LFEJ01000018">
    <property type="protein sequence ID" value="KMV33815.1"/>
    <property type="molecule type" value="Genomic_DNA"/>
</dbReference>
<comment type="cofactor">
    <cofactor evidence="15">
        <name>Mg(2+)</name>
        <dbReference type="ChEBI" id="CHEBI:18420"/>
    </cofactor>
    <text evidence="15">Binds 2 magnesium ions per tetramer.</text>
</comment>
<feature type="domain" description="FDX-ACB" evidence="18">
    <location>
        <begin position="701"/>
        <end position="794"/>
    </location>
</feature>
<dbReference type="InterPro" id="IPR020825">
    <property type="entry name" value="Phe-tRNA_synthase-like_B3/B4"/>
</dbReference>
<dbReference type="Proteomes" id="UP000037315">
    <property type="component" value="Unassembled WGS sequence"/>
</dbReference>
<dbReference type="InterPro" id="IPR005121">
    <property type="entry name" value="Fdx_antiC-bd"/>
</dbReference>
<evidence type="ECO:0000259" key="19">
    <source>
        <dbReference type="PROSITE" id="PS51483"/>
    </source>
</evidence>
<name>A0A0J8VMS2_9ENTR</name>
<dbReference type="GO" id="GO:0000287">
    <property type="term" value="F:magnesium ion binding"/>
    <property type="evidence" value="ECO:0007669"/>
    <property type="project" value="UniProtKB-UniRule"/>
</dbReference>
<dbReference type="InterPro" id="IPR036690">
    <property type="entry name" value="Fdx_antiC-bd_sf"/>
</dbReference>
<keyword evidence="13 15" id="KW-0030">Aminoacyl-tRNA synthetase</keyword>
<dbReference type="InterPro" id="IPR005146">
    <property type="entry name" value="B3/B4_tRNA-bd"/>
</dbReference>
<dbReference type="FunFam" id="3.30.70.380:FF:000001">
    <property type="entry name" value="Phenylalanine--tRNA ligase beta subunit"/>
    <property type="match status" value="1"/>
</dbReference>
<dbReference type="SMART" id="SM00874">
    <property type="entry name" value="B5"/>
    <property type="match status" value="1"/>
</dbReference>
<keyword evidence="8 15" id="KW-0547">Nucleotide-binding</keyword>
<dbReference type="FunFam" id="2.40.50.140:FF:000045">
    <property type="entry name" value="Phenylalanine--tRNA ligase beta subunit"/>
    <property type="match status" value="1"/>
</dbReference>
<dbReference type="InterPro" id="IPR005147">
    <property type="entry name" value="tRNA_synthase_B5-dom"/>
</dbReference>
<dbReference type="Pfam" id="PF03483">
    <property type="entry name" value="B3_4"/>
    <property type="match status" value="1"/>
</dbReference>
<dbReference type="SUPFAM" id="SSF56037">
    <property type="entry name" value="PheT/TilS domain"/>
    <property type="match status" value="1"/>
</dbReference>
<dbReference type="NCBIfam" id="TIGR00472">
    <property type="entry name" value="pheT_bact"/>
    <property type="match status" value="1"/>
</dbReference>
<evidence type="ECO:0000256" key="6">
    <source>
        <dbReference type="ARBA" id="ARBA00022598"/>
    </source>
</evidence>
<evidence type="ECO:0000256" key="11">
    <source>
        <dbReference type="ARBA" id="ARBA00022884"/>
    </source>
</evidence>
<dbReference type="GO" id="GO:0005524">
    <property type="term" value="F:ATP binding"/>
    <property type="evidence" value="ECO:0007669"/>
    <property type="project" value="UniProtKB-UniRule"/>
</dbReference>
<organism evidence="20 21">
    <name type="scientific">Franconibacter pulveris</name>
    <dbReference type="NCBI Taxonomy" id="435910"/>
    <lineage>
        <taxon>Bacteria</taxon>
        <taxon>Pseudomonadati</taxon>
        <taxon>Pseudomonadota</taxon>
        <taxon>Gammaproteobacteria</taxon>
        <taxon>Enterobacterales</taxon>
        <taxon>Enterobacteriaceae</taxon>
        <taxon>Franconibacter</taxon>
    </lineage>
</organism>
<feature type="binding site" evidence="15">
    <location>
        <position position="454"/>
    </location>
    <ligand>
        <name>Mg(2+)</name>
        <dbReference type="ChEBI" id="CHEBI:18420"/>
        <note>shared with alpha subunit</note>
    </ligand>
</feature>
<dbReference type="FunFam" id="3.30.930.10:FF:000022">
    <property type="entry name" value="Phenylalanine--tRNA ligase beta subunit"/>
    <property type="match status" value="1"/>
</dbReference>
<keyword evidence="11 16" id="KW-0694">RNA-binding</keyword>
<dbReference type="InterPro" id="IPR009061">
    <property type="entry name" value="DNA-bd_dom_put_sf"/>
</dbReference>
<dbReference type="Pfam" id="PF03484">
    <property type="entry name" value="B5"/>
    <property type="match status" value="1"/>
</dbReference>
<evidence type="ECO:0000256" key="9">
    <source>
        <dbReference type="ARBA" id="ARBA00022840"/>
    </source>
</evidence>
<protein>
    <recommendedName>
        <fullName evidence="15">Phenylalanine--tRNA ligase beta subunit</fullName>
        <ecNumber evidence="15">6.1.1.20</ecNumber>
    </recommendedName>
    <alternativeName>
        <fullName evidence="15">Phenylalanyl-tRNA synthetase beta subunit</fullName>
        <shortName evidence="15">PheRS</shortName>
    </alternativeName>
</protein>
<dbReference type="SUPFAM" id="SSF55681">
    <property type="entry name" value="Class II aaRS and biotin synthetases"/>
    <property type="match status" value="1"/>
</dbReference>
<dbReference type="PROSITE" id="PS51483">
    <property type="entry name" value="B5"/>
    <property type="match status" value="1"/>
</dbReference>
<dbReference type="InterPro" id="IPR041616">
    <property type="entry name" value="PheRS_beta_core"/>
</dbReference>
<dbReference type="InterPro" id="IPR004532">
    <property type="entry name" value="Phe-tRNA-ligase_IIc_bsu_bact"/>
</dbReference>
<evidence type="ECO:0000256" key="1">
    <source>
        <dbReference type="ARBA" id="ARBA00004496"/>
    </source>
</evidence>
<evidence type="ECO:0000256" key="2">
    <source>
        <dbReference type="ARBA" id="ARBA00008653"/>
    </source>
</evidence>
<dbReference type="PROSITE" id="PS50886">
    <property type="entry name" value="TRBD"/>
    <property type="match status" value="1"/>
</dbReference>
<sequence length="795" mass="87268">MKFSELWLREWVNPSLDSEALANQITMAGLEVDGVDPVAGAFHGVVVGEVVECGQHPNADKLRVTKVNVGGERLLDIVCGAPNCRQGLKVAVATIGAVLPGDFKIKAAKLRGEPSEGMLCSFSELGISDDHSGIIELPSDAPIGTDIREYLKLDDNTIEISVTPNRADCLGIIGVARDVAVLNQLPLNEPEMAPVAATVNDTLSIRVDAPEACPRYLGRVVKGINVSAPTPLWMREKLRRCGIRSIDAVVDVTNYVLLELGQPMHAFDLNRIEGGIVVRMAKEGETLVLLDGNEAKLNEDTLVIADHSKALAMGGIFGGEHSGVNTETRDVLLECAFFNPLSITGRARRHGLHTDASHRYERGVDPALQYKAMERATRLLIDICGGEAGPVVDVTSEAHLPKRATITLRRSKLDRLIGHVIPDEQVTDILKRLGCEVTEGQDEWQAVAPSWRFDMEIEEDLVEEVARVYGYDNIPNEPVQAGLEMGSHREADLSLKRVKTMLVDKGYQEVITYSFVDPKVQQLLHPGEEALILPSPISSDMSAMRLSLWTGLLSTVVYNQNRQQNRVRIFETGLRFVPDTQADLGIRQDLMLSGVLCGNRYEEHWDQAKSAVDFYDLKGDLESVLELTGKLSEIEFKAEANPALHPGQSAAIYLKGERIGFIGVVHPELERKLDLNGRTLVFELLWDKVADRIVPQAAEVSRFPANRRDIAVVVSENVPAADILAECKKVGANQIVGVNLFDVYRGKGVAEGYKSLAISLILQDTSRTLEEEDIAATVARCVEALKERFQASLRD</sequence>
<dbReference type="SUPFAM" id="SSF46955">
    <property type="entry name" value="Putative DNA-binding domain"/>
    <property type="match status" value="1"/>
</dbReference>
<comment type="subcellular location">
    <subcellularLocation>
        <location evidence="1 15">Cytoplasm</location>
    </subcellularLocation>
</comment>
<dbReference type="Gene3D" id="3.50.40.10">
    <property type="entry name" value="Phenylalanyl-trna Synthetase, Chain B, domain 3"/>
    <property type="match status" value="1"/>
</dbReference>
<feature type="domain" description="TRNA-binding" evidence="17">
    <location>
        <begin position="39"/>
        <end position="148"/>
    </location>
</feature>
<dbReference type="InterPro" id="IPR002547">
    <property type="entry name" value="tRNA-bd_dom"/>
</dbReference>
<keyword evidence="9 15" id="KW-0067">ATP-binding</keyword>
<dbReference type="GO" id="GO:0006432">
    <property type="term" value="P:phenylalanyl-tRNA aminoacylation"/>
    <property type="evidence" value="ECO:0007669"/>
    <property type="project" value="UniProtKB-UniRule"/>
</dbReference>
<dbReference type="RefSeq" id="WP_048888221.1">
    <property type="nucleotide sequence ID" value="NZ_LFEJ01000018.1"/>
</dbReference>
<dbReference type="PANTHER" id="PTHR10947">
    <property type="entry name" value="PHENYLALANYL-TRNA SYNTHETASE BETA CHAIN AND LEUCINE-RICH REPEAT-CONTAINING PROTEIN 47"/>
    <property type="match status" value="1"/>
</dbReference>
<dbReference type="InterPro" id="IPR033714">
    <property type="entry name" value="tRNA_bind_bactPheRS"/>
</dbReference>
<dbReference type="Gene3D" id="3.30.930.10">
    <property type="entry name" value="Bira Bifunctional Protein, Domain 2"/>
    <property type="match status" value="1"/>
</dbReference>
<dbReference type="Gene3D" id="2.40.50.140">
    <property type="entry name" value="Nucleic acid-binding proteins"/>
    <property type="match status" value="1"/>
</dbReference>
<dbReference type="SMART" id="SM00896">
    <property type="entry name" value="FDX-ACB"/>
    <property type="match status" value="1"/>
</dbReference>
<keyword evidence="21" id="KW-1185">Reference proteome</keyword>
<dbReference type="NCBIfam" id="NF045760">
    <property type="entry name" value="YtpR"/>
    <property type="match status" value="1"/>
</dbReference>
<evidence type="ECO:0000256" key="7">
    <source>
        <dbReference type="ARBA" id="ARBA00022723"/>
    </source>
</evidence>
<dbReference type="Gene3D" id="3.30.56.10">
    <property type="match status" value="2"/>
</dbReference>
<gene>
    <name evidence="15 20" type="primary">pheT</name>
    <name evidence="20" type="ORF">ACH50_13975</name>
</gene>
<dbReference type="FunFam" id="3.30.56.10:FF:000002">
    <property type="entry name" value="Phenylalanine--tRNA ligase beta subunit"/>
    <property type="match status" value="1"/>
</dbReference>
<dbReference type="EC" id="6.1.1.20" evidence="15"/>
<dbReference type="SMART" id="SM00873">
    <property type="entry name" value="B3_4"/>
    <property type="match status" value="1"/>
</dbReference>
<dbReference type="PROSITE" id="PS51447">
    <property type="entry name" value="FDX_ACB"/>
    <property type="match status" value="1"/>
</dbReference>
<dbReference type="GO" id="GO:0004826">
    <property type="term" value="F:phenylalanine-tRNA ligase activity"/>
    <property type="evidence" value="ECO:0007669"/>
    <property type="project" value="UniProtKB-UniRule"/>
</dbReference>